<evidence type="ECO:0008006" key="4">
    <source>
        <dbReference type="Google" id="ProtNLM"/>
    </source>
</evidence>
<name>A0A0S2K702_9GAMM</name>
<accession>A0A0S2K702</accession>
<keyword evidence="3" id="KW-1185">Reference proteome</keyword>
<evidence type="ECO:0000313" key="2">
    <source>
        <dbReference type="EMBL" id="ALO44061.1"/>
    </source>
</evidence>
<dbReference type="AlphaFoldDB" id="A0A0S2K702"/>
<dbReference type="KEGG" id="pphe:PP2015_3587"/>
<evidence type="ECO:0000313" key="3">
    <source>
        <dbReference type="Proteomes" id="UP000061457"/>
    </source>
</evidence>
<gene>
    <name evidence="2" type="ORF">PP2015_3587</name>
</gene>
<reference evidence="2 3" key="1">
    <citation type="submission" date="2015-11" db="EMBL/GenBank/DDBJ databases">
        <authorList>
            <person name="Zhang Y."/>
            <person name="Guo Z."/>
        </authorList>
    </citation>
    <scope>NUCLEOTIDE SEQUENCE [LARGE SCALE GENOMIC DNA]</scope>
    <source>
        <strain evidence="2 3">KCTC 12086</strain>
    </source>
</reference>
<feature type="signal peptide" evidence="1">
    <location>
        <begin position="1"/>
        <end position="26"/>
    </location>
</feature>
<protein>
    <recommendedName>
        <fullName evidence="4">FAD/FMN-containing dehydrogenase</fullName>
    </recommendedName>
</protein>
<dbReference type="STRING" id="161398.PP2015_3587"/>
<keyword evidence="1" id="KW-0732">Signal</keyword>
<sequence>MRYATMHLFKKIAVLSTLLLTFAVNAKVLSIGDNIKLPTLNDQFDKPHSFKSSTQWLVLAHDMDSSRVTRDAFAGQTNETLQQANVQYYADISGMPGLISSYIAIPKMQKQKYNIVLAKEDDELAFLPSEDDKVSIFKIENGKIVEFITTDSAEVLKKTVLK</sequence>
<feature type="chain" id="PRO_5006601192" description="FAD/FMN-containing dehydrogenase" evidence="1">
    <location>
        <begin position="27"/>
        <end position="162"/>
    </location>
</feature>
<organism evidence="2 3">
    <name type="scientific">Pseudoalteromonas phenolica</name>
    <dbReference type="NCBI Taxonomy" id="161398"/>
    <lineage>
        <taxon>Bacteria</taxon>
        <taxon>Pseudomonadati</taxon>
        <taxon>Pseudomonadota</taxon>
        <taxon>Gammaproteobacteria</taxon>
        <taxon>Alteromonadales</taxon>
        <taxon>Pseudoalteromonadaceae</taxon>
        <taxon>Pseudoalteromonas</taxon>
    </lineage>
</organism>
<evidence type="ECO:0000256" key="1">
    <source>
        <dbReference type="SAM" id="SignalP"/>
    </source>
</evidence>
<dbReference type="PATRIC" id="fig|161398.10.peg.3657"/>
<dbReference type="EMBL" id="CP013188">
    <property type="protein sequence ID" value="ALO44061.1"/>
    <property type="molecule type" value="Genomic_DNA"/>
</dbReference>
<dbReference type="Proteomes" id="UP000061457">
    <property type="component" value="Chromosome II"/>
</dbReference>
<proteinExistence type="predicted"/>